<dbReference type="InterPro" id="IPR043824">
    <property type="entry name" value="DUF5801"/>
</dbReference>
<organism evidence="2 3">
    <name type="scientific">Vibrio ishigakensis</name>
    <dbReference type="NCBI Taxonomy" id="1481914"/>
    <lineage>
        <taxon>Bacteria</taxon>
        <taxon>Pseudomonadati</taxon>
        <taxon>Pseudomonadota</taxon>
        <taxon>Gammaproteobacteria</taxon>
        <taxon>Vibrionales</taxon>
        <taxon>Vibrionaceae</taxon>
        <taxon>Vibrio</taxon>
    </lineage>
</organism>
<evidence type="ECO:0000313" key="2">
    <source>
        <dbReference type="EMBL" id="GAM63177.1"/>
    </source>
</evidence>
<comment type="caution">
    <text evidence="2">The sequence shown here is derived from an EMBL/GenBank/DDBJ whole genome shotgun (WGS) entry which is preliminary data.</text>
</comment>
<proteinExistence type="predicted"/>
<reference evidence="2 3" key="2">
    <citation type="submission" date="2015-01" db="EMBL/GenBank/DDBJ databases">
        <authorList>
            <consortium name="NBRP consortium"/>
            <person name="Sawabe T."/>
            <person name="Meirelles P."/>
            <person name="Feng G."/>
            <person name="Sayaka M."/>
            <person name="Hattori M."/>
            <person name="Ohkuma M."/>
        </authorList>
    </citation>
    <scope>NUCLEOTIDE SEQUENCE [LARGE SCALE GENOMIC DNA]</scope>
    <source>
        <strain evidence="2 3">JCM19232</strain>
    </source>
</reference>
<dbReference type="Pfam" id="PF19116">
    <property type="entry name" value="DUF5801"/>
    <property type="match status" value="1"/>
</dbReference>
<accession>A0A0B8PEU4</accession>
<dbReference type="Proteomes" id="UP000031670">
    <property type="component" value="Unassembled WGS sequence"/>
</dbReference>
<feature type="domain" description="DUF5801" evidence="1">
    <location>
        <begin position="625"/>
        <end position="740"/>
    </location>
</feature>
<evidence type="ECO:0000259" key="1">
    <source>
        <dbReference type="Pfam" id="PF19116"/>
    </source>
</evidence>
<sequence>MLRVTIDNDGNYDVIQSQPIEQDGSDLTKLILPVIASDSEMDTGTADITINILDNVAPTAETSTVEYTETGDANQSNGDTILFSPGSDAVETIVIDSAVLSDATWGALTSNGEATSLSLDATGKILTLSTATTDVLVLTLNDNGTYTVVQNDGLDQLSVDDINDLLVPVIGTDFDGDSSSANINIKITDGDDATLTASSVELDEDDADDGTATDTGSIGLVEGSDATKSVEFTLTDAQKAEWEALTSNGEVTQLVVTANGITVQLTDGTPVLTLTIDISGSYTLTQLEALDQTDDLNELQVGVDVTDTDGDVVSTTIDITINDGDEFDITPGDEGWNEDSIGDGTVLPVTGDLGYQGSDAIQSVQVELSDDQLAIWEAITSNGEETDVVVTGNTVAVNTLTGDPVLELVLNPDGTYSINQFEAIDQDDDDPTNPDELVLDVGVVITDTDGDETRSGVSFKVEDGSDPSLIDDIAEIFENDIGDLTKQPFEGDLALTMGSDAVTSIGINNSVLDLASPWLNLTSNGEDTDVALSSTNQTGINDTLTVSLEDGTVVMQVIVNIDGTYTIDLREPLDQDVVSNLNTLLIPVDVTDSDLDTTSATITVNVNDGDDPTGVDSDVEWTETTGEVTADGTISFTAGSDDIQSIEFDPTVLGDSAWTGLMSEGESVTVELSDDGKTLTVTANDSEAPVLTITIDNDGNYDITQHRPIEQADGTDINDLVLPVLAKDTDGDSGTANINITINDALPATGADANINIKEEGLPTVTPGVIVFTPNSDSIESYEFDPEVANDATWGALTSNDEATTVAVNGNTITVALASDSNAVALELVINSDGTFTLTQNLPLDQDVLSNINELVAGVIATDFDGDTSTADIKIKITDGTDPKITDAAVNFIETTDGAPKTGTMTITKGIDDIFSVQFDDAVLSDPAWTGITSDGEATELKLNDDKTEILVYKGGDEANVVIKVTINADGSYSIIESDAVDQPVVGPLSLGLDVIVTDTDDDFDTGRLSINIFDGDDPVVNDDAVTIVEIEGQQSFAEKLDIIPGIDAIVDLSIDPSVTSDAAWTGLVSNDQTTEVVLSADGSLLTVFITGDPANKVLEIQINDLLGNYTVTQYQALDHTSLENLLLNVPVTVEDSDGTEADATIAITITDGDDPMISDDSQSWNEDDISSIFPIFTDVDLVTGSDDVVDMRFTLTQAQTDAWEALTSNDQPTDFISNDNEIRVQLEDGTVVMVVTLNLDGTYTINQTLPLDQDATGQLLLSLGVEVEDTDGDTDTATIDFTIADGDTITTDPANVSWSEDQIGDLGYVFDGDLNYQGSDAIATAVIDLSADQLTTWQGITVNEEATVFEQNDQSLVVRYNGLIALQLTLNTDGTFKLEQFIAVDQDNTGTDQSSLSAGVIFTDTDGDITNSSITVTIDDGTDIQMTDQVESWNEDDVGTVSQPITGDIGLTLSPDDLASLDFELTADQRSAWEAITSNGEATSLVEGERSLALELADGTTVLSLTMDIDGNYALEQFESIDQTANDDISRLGTNVVAVDGDGDTTTNSISLQVEDGANIGLSNRRVTFSDDDIGTSNLPITGDMRLIDGSDALANFV</sequence>
<reference evidence="2 3" key="1">
    <citation type="submission" date="2015-01" db="EMBL/GenBank/DDBJ databases">
        <title>Vibrio sp. C5 JCM 19232 whole genome shotgun sequence.</title>
        <authorList>
            <person name="Sawabe T."/>
            <person name="Meirelles P."/>
            <person name="Feng G."/>
            <person name="Sayaka M."/>
            <person name="Hattori M."/>
            <person name="Ohkuma M."/>
        </authorList>
    </citation>
    <scope>NUCLEOTIDE SEQUENCE [LARGE SCALE GENOMIC DNA]</scope>
    <source>
        <strain evidence="2 3">JCM19232</strain>
    </source>
</reference>
<gene>
    <name evidence="2" type="ORF">JCM19232_1324</name>
</gene>
<dbReference type="EMBL" id="BBSA01000008">
    <property type="protein sequence ID" value="GAM63177.1"/>
    <property type="molecule type" value="Genomic_DNA"/>
</dbReference>
<protein>
    <recommendedName>
        <fullName evidence="1">DUF5801 domain-containing protein</fullName>
    </recommendedName>
</protein>
<evidence type="ECO:0000313" key="3">
    <source>
        <dbReference type="Proteomes" id="UP000031670"/>
    </source>
</evidence>
<name>A0A0B8PEU4_9VIBR</name>